<dbReference type="KEGG" id="tva:4753952"/>
<dbReference type="VEuPathDB" id="TrichDB:TVAGG3_0658010"/>
<proteinExistence type="predicted"/>
<feature type="compositionally biased region" description="Polar residues" evidence="1">
    <location>
        <begin position="1"/>
        <end position="14"/>
    </location>
</feature>
<sequence length="98" mass="10477">MSSTLSKSQMTCDVSSPFPAPNKAEIFDEPETLKKNANALPILSNGVYVLTAASPFVPIAFDTQMESTKPKRALDTCDNIGPKDRTTIVHNGGLPPSL</sequence>
<feature type="region of interest" description="Disordered" evidence="1">
    <location>
        <begin position="1"/>
        <end position="20"/>
    </location>
</feature>
<evidence type="ECO:0000256" key="1">
    <source>
        <dbReference type="SAM" id="MobiDB-lite"/>
    </source>
</evidence>
<protein>
    <submittedName>
        <fullName evidence="2">Uncharacterized protein</fullName>
    </submittedName>
</protein>
<accession>A2FFX4</accession>
<dbReference type="RefSeq" id="XP_001309114.1">
    <property type="nucleotide sequence ID" value="XM_001309113.1"/>
</dbReference>
<gene>
    <name evidence="2" type="ORF">TVAG_000130</name>
</gene>
<dbReference type="VEuPathDB" id="TrichDB:TVAG_000130"/>
<dbReference type="EMBL" id="DS113770">
    <property type="protein sequence ID" value="EAX96184.1"/>
    <property type="molecule type" value="Genomic_DNA"/>
</dbReference>
<keyword evidence="3" id="KW-1185">Reference proteome</keyword>
<organism evidence="2 3">
    <name type="scientific">Trichomonas vaginalis (strain ATCC PRA-98 / G3)</name>
    <dbReference type="NCBI Taxonomy" id="412133"/>
    <lineage>
        <taxon>Eukaryota</taxon>
        <taxon>Metamonada</taxon>
        <taxon>Parabasalia</taxon>
        <taxon>Trichomonadida</taxon>
        <taxon>Trichomonadidae</taxon>
        <taxon>Trichomonas</taxon>
    </lineage>
</organism>
<feature type="region of interest" description="Disordered" evidence="1">
    <location>
        <begin position="72"/>
        <end position="98"/>
    </location>
</feature>
<feature type="compositionally biased region" description="Basic and acidic residues" evidence="1">
    <location>
        <begin position="72"/>
        <end position="87"/>
    </location>
</feature>
<dbReference type="Proteomes" id="UP000001542">
    <property type="component" value="Unassembled WGS sequence"/>
</dbReference>
<reference evidence="2" key="2">
    <citation type="journal article" date="2007" name="Science">
        <title>Draft genome sequence of the sexually transmitted pathogen Trichomonas vaginalis.</title>
        <authorList>
            <person name="Carlton J.M."/>
            <person name="Hirt R.P."/>
            <person name="Silva J.C."/>
            <person name="Delcher A.L."/>
            <person name="Schatz M."/>
            <person name="Zhao Q."/>
            <person name="Wortman J.R."/>
            <person name="Bidwell S.L."/>
            <person name="Alsmark U.C.M."/>
            <person name="Besteiro S."/>
            <person name="Sicheritz-Ponten T."/>
            <person name="Noel C.J."/>
            <person name="Dacks J.B."/>
            <person name="Foster P.G."/>
            <person name="Simillion C."/>
            <person name="Van de Peer Y."/>
            <person name="Miranda-Saavedra D."/>
            <person name="Barton G.J."/>
            <person name="Westrop G.D."/>
            <person name="Mueller S."/>
            <person name="Dessi D."/>
            <person name="Fiori P.L."/>
            <person name="Ren Q."/>
            <person name="Paulsen I."/>
            <person name="Zhang H."/>
            <person name="Bastida-Corcuera F.D."/>
            <person name="Simoes-Barbosa A."/>
            <person name="Brown M.T."/>
            <person name="Hayes R.D."/>
            <person name="Mukherjee M."/>
            <person name="Okumura C.Y."/>
            <person name="Schneider R."/>
            <person name="Smith A.J."/>
            <person name="Vanacova S."/>
            <person name="Villalvazo M."/>
            <person name="Haas B.J."/>
            <person name="Pertea M."/>
            <person name="Feldblyum T.V."/>
            <person name="Utterback T.R."/>
            <person name="Shu C.L."/>
            <person name="Osoegawa K."/>
            <person name="de Jong P.J."/>
            <person name="Hrdy I."/>
            <person name="Horvathova L."/>
            <person name="Zubacova Z."/>
            <person name="Dolezal P."/>
            <person name="Malik S.B."/>
            <person name="Logsdon J.M. Jr."/>
            <person name="Henze K."/>
            <person name="Gupta A."/>
            <person name="Wang C.C."/>
            <person name="Dunne R.L."/>
            <person name="Upcroft J.A."/>
            <person name="Upcroft P."/>
            <person name="White O."/>
            <person name="Salzberg S.L."/>
            <person name="Tang P."/>
            <person name="Chiu C.-H."/>
            <person name="Lee Y.-S."/>
            <person name="Embley T.M."/>
            <person name="Coombs G.H."/>
            <person name="Mottram J.C."/>
            <person name="Tachezy J."/>
            <person name="Fraser-Liggett C.M."/>
            <person name="Johnson P.J."/>
        </authorList>
    </citation>
    <scope>NUCLEOTIDE SEQUENCE [LARGE SCALE GENOMIC DNA]</scope>
    <source>
        <strain evidence="2">G3</strain>
    </source>
</reference>
<evidence type="ECO:0000313" key="2">
    <source>
        <dbReference type="EMBL" id="EAX96184.1"/>
    </source>
</evidence>
<evidence type="ECO:0000313" key="3">
    <source>
        <dbReference type="Proteomes" id="UP000001542"/>
    </source>
</evidence>
<dbReference type="InParanoid" id="A2FFX4"/>
<reference evidence="2" key="1">
    <citation type="submission" date="2006-10" db="EMBL/GenBank/DDBJ databases">
        <authorList>
            <person name="Amadeo P."/>
            <person name="Zhao Q."/>
            <person name="Wortman J."/>
            <person name="Fraser-Liggett C."/>
            <person name="Carlton J."/>
        </authorList>
    </citation>
    <scope>NUCLEOTIDE SEQUENCE</scope>
    <source>
        <strain evidence="2">G3</strain>
    </source>
</reference>
<name>A2FFX4_TRIV3</name>
<dbReference type="AlphaFoldDB" id="A2FFX4"/>